<dbReference type="PRINTS" id="PR00080">
    <property type="entry name" value="SDRFAMILY"/>
</dbReference>
<reference evidence="4" key="4">
    <citation type="submission" date="2024-09" db="EMBL/GenBank/DDBJ databases">
        <authorList>
            <person name="Sun Q."/>
            <person name="Mori K."/>
        </authorList>
    </citation>
    <scope>NUCLEOTIDE SEQUENCE</scope>
    <source>
        <strain evidence="4">KCTC 62575</strain>
    </source>
</reference>
<evidence type="ECO:0000313" key="6">
    <source>
        <dbReference type="Proteomes" id="UP000240957"/>
    </source>
</evidence>
<protein>
    <submittedName>
        <fullName evidence="4">SDR family NAD(P)-dependent oxidoreductase</fullName>
        <ecNumber evidence="4">1.1.1.-</ecNumber>
    </submittedName>
    <submittedName>
        <fullName evidence="5">SDR family oxidoreductase</fullName>
    </submittedName>
</protein>
<accession>A0A371YPL3</accession>
<dbReference type="PANTHER" id="PTHR42760:SF133">
    <property type="entry name" value="3-OXOACYL-[ACYL-CARRIER-PROTEIN] REDUCTASE"/>
    <property type="match status" value="1"/>
</dbReference>
<dbReference type="InterPro" id="IPR036291">
    <property type="entry name" value="NAD(P)-bd_dom_sf"/>
</dbReference>
<gene>
    <name evidence="4" type="ORF">ACFODO_23380</name>
    <name evidence="5" type="ORF">C9E89_011210</name>
</gene>
<comment type="caution">
    <text evidence="5">The sequence shown here is derived from an EMBL/GenBank/DDBJ whole genome shotgun (WGS) entry which is preliminary data.</text>
</comment>
<dbReference type="SUPFAM" id="SSF51735">
    <property type="entry name" value="NAD(P)-binding Rossmann-fold domains"/>
    <property type="match status" value="1"/>
</dbReference>
<dbReference type="Proteomes" id="UP001595455">
    <property type="component" value="Unassembled WGS sequence"/>
</dbReference>
<evidence type="ECO:0000313" key="4">
    <source>
        <dbReference type="EMBL" id="MFC2998136.1"/>
    </source>
</evidence>
<reference evidence="5 6" key="2">
    <citation type="submission" date="2018-08" db="EMBL/GenBank/DDBJ databases">
        <title>The draft genome of Acinetobacter sichuanensis strain WCHAc060041.</title>
        <authorList>
            <person name="Qin J."/>
            <person name="Feng Y."/>
            <person name="Zong Z."/>
        </authorList>
    </citation>
    <scope>NUCLEOTIDE SEQUENCE [LARGE SCALE GENOMIC DNA]</scope>
    <source>
        <strain evidence="5 6">WCHAc060041</strain>
    </source>
</reference>
<organism evidence="5 6">
    <name type="scientific">Acinetobacter sichuanensis</name>
    <dbReference type="NCBI Taxonomy" id="2136183"/>
    <lineage>
        <taxon>Bacteria</taxon>
        <taxon>Pseudomonadati</taxon>
        <taxon>Pseudomonadota</taxon>
        <taxon>Gammaproteobacteria</taxon>
        <taxon>Moraxellales</taxon>
        <taxon>Moraxellaceae</taxon>
        <taxon>Acinetobacter</taxon>
    </lineage>
</organism>
<keyword evidence="2 4" id="KW-0560">Oxidoreductase</keyword>
<evidence type="ECO:0000256" key="3">
    <source>
        <dbReference type="RuleBase" id="RU000363"/>
    </source>
</evidence>
<proteinExistence type="inferred from homology"/>
<sequence>MKLLQEVKTASSIIVTGAAGGMGRTCCQYLAELGWSVLAIDHNQVRLSQLQHANIKTLAIDLADDDLLPKTQQALHDLPPVWGLINLAGISKGSDVEHLDLEDWQRSFDVNVTPALKLIQLLIPIMKQNGGGSIVNVSSPVGYIGARKPSYAASKAALHGLTMSCARNLGQYNIRVNLLLPGTTITEMTKDWSIERQAAIAEESLLKRLCTPQEIAESLAFLLSEHSRYMTGSILDLTCGSMWGH</sequence>
<dbReference type="AlphaFoldDB" id="A0A371YPL3"/>
<dbReference type="GO" id="GO:0016616">
    <property type="term" value="F:oxidoreductase activity, acting on the CH-OH group of donors, NAD or NADP as acceptor"/>
    <property type="evidence" value="ECO:0007669"/>
    <property type="project" value="TreeGrafter"/>
</dbReference>
<name>A0A371YPL3_9GAMM</name>
<dbReference type="RefSeq" id="WP_107008438.1">
    <property type="nucleotide sequence ID" value="NZ_JBHRSF010000170.1"/>
</dbReference>
<keyword evidence="7" id="KW-1185">Reference proteome</keyword>
<evidence type="ECO:0000256" key="1">
    <source>
        <dbReference type="ARBA" id="ARBA00006484"/>
    </source>
</evidence>
<reference evidence="4" key="1">
    <citation type="journal article" date="2014" name="Int. J. Syst. Evol. Microbiol.">
        <title>Complete genome of a new Firmicutes species belonging to the dominant human colonic microbiota ('Ruminococcus bicirculans') reveals two chromosomes and a selective capacity to utilize plant glucans.</title>
        <authorList>
            <consortium name="NISC Comparative Sequencing Program"/>
            <person name="Wegmann U."/>
            <person name="Louis P."/>
            <person name="Goesmann A."/>
            <person name="Henrissat B."/>
            <person name="Duncan S.H."/>
            <person name="Flint H.J."/>
        </authorList>
    </citation>
    <scope>NUCLEOTIDE SEQUENCE</scope>
    <source>
        <strain evidence="4">KCTC 62575</strain>
    </source>
</reference>
<evidence type="ECO:0000313" key="7">
    <source>
        <dbReference type="Proteomes" id="UP001595455"/>
    </source>
</evidence>
<dbReference type="EMBL" id="JBHRSF010000170">
    <property type="protein sequence ID" value="MFC2998136.1"/>
    <property type="molecule type" value="Genomic_DNA"/>
</dbReference>
<comment type="similarity">
    <text evidence="1 3">Belongs to the short-chain dehydrogenases/reductases (SDR) family.</text>
</comment>
<dbReference type="EC" id="1.1.1.-" evidence="4"/>
<dbReference type="OrthoDB" id="9803333at2"/>
<dbReference type="Pfam" id="PF00106">
    <property type="entry name" value="adh_short"/>
    <property type="match status" value="1"/>
</dbReference>
<dbReference type="Proteomes" id="UP000240957">
    <property type="component" value="Unassembled WGS sequence"/>
</dbReference>
<dbReference type="InterPro" id="IPR002347">
    <property type="entry name" value="SDR_fam"/>
</dbReference>
<evidence type="ECO:0000313" key="5">
    <source>
        <dbReference type="EMBL" id="RFC83411.1"/>
    </source>
</evidence>
<reference evidence="7" key="3">
    <citation type="journal article" date="2019" name="Int. J. Syst. Evol. Microbiol.">
        <title>The Global Catalogue of Microorganisms (GCM) 10K type strain sequencing project: providing services to taxonomists for standard genome sequencing and annotation.</title>
        <authorList>
            <consortium name="The Broad Institute Genomics Platform"/>
            <consortium name="The Broad Institute Genome Sequencing Center for Infectious Disease"/>
            <person name="Wu L."/>
            <person name="Ma J."/>
        </authorList>
    </citation>
    <scope>NUCLEOTIDE SEQUENCE [LARGE SCALE GENOMIC DNA]</scope>
    <source>
        <strain evidence="7">KCTC 62575</strain>
    </source>
</reference>
<dbReference type="EMBL" id="PYIX02000017">
    <property type="protein sequence ID" value="RFC83411.1"/>
    <property type="molecule type" value="Genomic_DNA"/>
</dbReference>
<dbReference type="PANTHER" id="PTHR42760">
    <property type="entry name" value="SHORT-CHAIN DEHYDROGENASES/REDUCTASES FAMILY MEMBER"/>
    <property type="match status" value="1"/>
</dbReference>
<dbReference type="Gene3D" id="3.40.50.720">
    <property type="entry name" value="NAD(P)-binding Rossmann-like Domain"/>
    <property type="match status" value="1"/>
</dbReference>
<evidence type="ECO:0000256" key="2">
    <source>
        <dbReference type="ARBA" id="ARBA00023002"/>
    </source>
</evidence>
<dbReference type="CDD" id="cd05233">
    <property type="entry name" value="SDR_c"/>
    <property type="match status" value="1"/>
</dbReference>
<dbReference type="PRINTS" id="PR00081">
    <property type="entry name" value="GDHRDH"/>
</dbReference>